<dbReference type="SUPFAM" id="SSF54197">
    <property type="entry name" value="HIT-like"/>
    <property type="match status" value="1"/>
</dbReference>
<gene>
    <name evidence="4" type="ORF">IW256_007439</name>
</gene>
<organism evidence="4 5">
    <name type="scientific">Actinomadura viridis</name>
    <dbReference type="NCBI Taxonomy" id="58110"/>
    <lineage>
        <taxon>Bacteria</taxon>
        <taxon>Bacillati</taxon>
        <taxon>Actinomycetota</taxon>
        <taxon>Actinomycetes</taxon>
        <taxon>Streptosporangiales</taxon>
        <taxon>Thermomonosporaceae</taxon>
        <taxon>Actinomadura</taxon>
    </lineage>
</organism>
<feature type="compositionally biased region" description="Basic and acidic residues" evidence="2">
    <location>
        <begin position="15"/>
        <end position="28"/>
    </location>
</feature>
<dbReference type="Pfam" id="PF01230">
    <property type="entry name" value="HIT"/>
    <property type="match status" value="1"/>
</dbReference>
<dbReference type="Proteomes" id="UP000614047">
    <property type="component" value="Unassembled WGS sequence"/>
</dbReference>
<evidence type="ECO:0000313" key="4">
    <source>
        <dbReference type="EMBL" id="MBG6093326.1"/>
    </source>
</evidence>
<evidence type="ECO:0000313" key="5">
    <source>
        <dbReference type="Proteomes" id="UP000614047"/>
    </source>
</evidence>
<dbReference type="InterPro" id="IPR036265">
    <property type="entry name" value="HIT-like_sf"/>
</dbReference>
<evidence type="ECO:0000256" key="2">
    <source>
        <dbReference type="SAM" id="MobiDB-lite"/>
    </source>
</evidence>
<evidence type="ECO:0000259" key="3">
    <source>
        <dbReference type="PROSITE" id="PS51084"/>
    </source>
</evidence>
<evidence type="ECO:0000256" key="1">
    <source>
        <dbReference type="PROSITE-ProRule" id="PRU00464"/>
    </source>
</evidence>
<feature type="domain" description="HIT" evidence="3">
    <location>
        <begin position="20"/>
        <end position="127"/>
    </location>
</feature>
<reference evidence="4" key="1">
    <citation type="submission" date="2020-11" db="EMBL/GenBank/DDBJ databases">
        <title>Sequencing the genomes of 1000 actinobacteria strains.</title>
        <authorList>
            <person name="Klenk H.-P."/>
        </authorList>
    </citation>
    <scope>NUCLEOTIDE SEQUENCE</scope>
    <source>
        <strain evidence="4">DSM 43175</strain>
    </source>
</reference>
<dbReference type="GO" id="GO:0016787">
    <property type="term" value="F:hydrolase activity"/>
    <property type="evidence" value="ECO:0007669"/>
    <property type="project" value="UniProtKB-KW"/>
</dbReference>
<comment type="caution">
    <text evidence="4">The sequence shown here is derived from an EMBL/GenBank/DDBJ whole genome shotgun (WGS) entry which is preliminary data.</text>
</comment>
<proteinExistence type="predicted"/>
<accession>A0A931DT15</accession>
<name>A0A931DT15_9ACTN</name>
<sequence>MHPEEQDVPGTPPENWKEDPIGSAERGENPTVLHRMNTGWAVIGYTQHLPGYCLLLYAGVADHLTDLPRRERTAFLDELALLGEAVQRACSDLDPAFARINYEILGNSWNHLHGHVHPRYRWEPPELLHGPVWRYGRERDAPRHELGPRHDPLRARITEALLSLTG</sequence>
<feature type="short sequence motif" description="Histidine triad motif" evidence="1">
    <location>
        <begin position="111"/>
        <end position="115"/>
    </location>
</feature>
<dbReference type="PROSITE" id="PS51084">
    <property type="entry name" value="HIT_2"/>
    <property type="match status" value="1"/>
</dbReference>
<dbReference type="RefSeq" id="WP_197015400.1">
    <property type="nucleotide sequence ID" value="NZ_BAABES010000015.1"/>
</dbReference>
<keyword evidence="5" id="KW-1185">Reference proteome</keyword>
<dbReference type="Gene3D" id="3.30.428.10">
    <property type="entry name" value="HIT-like"/>
    <property type="match status" value="1"/>
</dbReference>
<dbReference type="InterPro" id="IPR011146">
    <property type="entry name" value="HIT-like"/>
</dbReference>
<protein>
    <submittedName>
        <fullName evidence="4">Diadenosine tetraphosphate (Ap4A) HIT family hydrolase</fullName>
    </submittedName>
</protein>
<keyword evidence="4" id="KW-0378">Hydrolase</keyword>
<feature type="region of interest" description="Disordered" evidence="2">
    <location>
        <begin position="1"/>
        <end position="29"/>
    </location>
</feature>
<dbReference type="AlphaFoldDB" id="A0A931DT15"/>
<dbReference type="EMBL" id="JADOUA010000001">
    <property type="protein sequence ID" value="MBG6093326.1"/>
    <property type="molecule type" value="Genomic_DNA"/>
</dbReference>